<evidence type="ECO:0000313" key="3">
    <source>
        <dbReference type="Proteomes" id="UP000676336"/>
    </source>
</evidence>
<feature type="non-terminal residue" evidence="2">
    <location>
        <position position="1"/>
    </location>
</feature>
<feature type="region of interest" description="Disordered" evidence="1">
    <location>
        <begin position="16"/>
        <end position="45"/>
    </location>
</feature>
<protein>
    <submittedName>
        <fullName evidence="2">Uncharacterized protein</fullName>
    </submittedName>
</protein>
<feature type="non-terminal residue" evidence="2">
    <location>
        <position position="80"/>
    </location>
</feature>
<evidence type="ECO:0000313" key="2">
    <source>
        <dbReference type="EMBL" id="CAF4841511.1"/>
    </source>
</evidence>
<name>A0A8S3BVU4_9BILA</name>
<reference evidence="2" key="1">
    <citation type="submission" date="2021-02" db="EMBL/GenBank/DDBJ databases">
        <authorList>
            <person name="Nowell W R."/>
        </authorList>
    </citation>
    <scope>NUCLEOTIDE SEQUENCE</scope>
</reference>
<gene>
    <name evidence="2" type="ORF">SMN809_LOCUS48962</name>
</gene>
<dbReference type="AlphaFoldDB" id="A0A8S3BVU4"/>
<dbReference type="EMBL" id="CAJOBI010158568">
    <property type="protein sequence ID" value="CAF4841511.1"/>
    <property type="molecule type" value="Genomic_DNA"/>
</dbReference>
<accession>A0A8S3BVU4</accession>
<sequence>HGDMIYLVPERANLFPTDTNSSLHVPTDIKSDTPTNGNSYASPKVGSFQINNLTKSSTNATDIREDDVDIQLDKLDGRIP</sequence>
<proteinExistence type="predicted"/>
<evidence type="ECO:0000256" key="1">
    <source>
        <dbReference type="SAM" id="MobiDB-lite"/>
    </source>
</evidence>
<feature type="compositionally biased region" description="Polar residues" evidence="1">
    <location>
        <begin position="32"/>
        <end position="41"/>
    </location>
</feature>
<comment type="caution">
    <text evidence="2">The sequence shown here is derived from an EMBL/GenBank/DDBJ whole genome shotgun (WGS) entry which is preliminary data.</text>
</comment>
<organism evidence="2 3">
    <name type="scientific">Rotaria magnacalcarata</name>
    <dbReference type="NCBI Taxonomy" id="392030"/>
    <lineage>
        <taxon>Eukaryota</taxon>
        <taxon>Metazoa</taxon>
        <taxon>Spiralia</taxon>
        <taxon>Gnathifera</taxon>
        <taxon>Rotifera</taxon>
        <taxon>Eurotatoria</taxon>
        <taxon>Bdelloidea</taxon>
        <taxon>Philodinida</taxon>
        <taxon>Philodinidae</taxon>
        <taxon>Rotaria</taxon>
    </lineage>
</organism>
<dbReference type="Proteomes" id="UP000676336">
    <property type="component" value="Unassembled WGS sequence"/>
</dbReference>